<evidence type="ECO:0000256" key="17">
    <source>
        <dbReference type="SAM" id="Phobius"/>
    </source>
</evidence>
<dbReference type="GO" id="GO:0016020">
    <property type="term" value="C:membrane"/>
    <property type="evidence" value="ECO:0007669"/>
    <property type="project" value="UniProtKB-SubCell"/>
</dbReference>
<feature type="transmembrane region" description="Helical" evidence="17">
    <location>
        <begin position="78"/>
        <end position="101"/>
    </location>
</feature>
<evidence type="ECO:0000256" key="10">
    <source>
        <dbReference type="ARBA" id="ARBA00023098"/>
    </source>
</evidence>
<organism evidence="18 19">
    <name type="scientific">Thiovibrio frasassiensis</name>
    <dbReference type="NCBI Taxonomy" id="2984131"/>
    <lineage>
        <taxon>Bacteria</taxon>
        <taxon>Pseudomonadati</taxon>
        <taxon>Thermodesulfobacteriota</taxon>
        <taxon>Desulfobulbia</taxon>
        <taxon>Desulfobulbales</taxon>
        <taxon>Thiovibrionaceae</taxon>
        <taxon>Thiovibrio</taxon>
    </lineage>
</organism>
<dbReference type="GO" id="GO:0008444">
    <property type="term" value="F:CDP-diacylglycerol-glycerol-3-phosphate 3-phosphatidyltransferase activity"/>
    <property type="evidence" value="ECO:0007669"/>
    <property type="project" value="UniProtKB-UniRule"/>
</dbReference>
<comment type="catalytic activity">
    <reaction evidence="14">
        <text>a CDP-1,2-diacyl-sn-glycerol + sn-glycerol 3-phosphate = a 1,2-diacyl-sn-glycero-3-phospho-(1'-sn-glycero-3'-phosphate) + CMP + H(+)</text>
        <dbReference type="Rhea" id="RHEA:12593"/>
        <dbReference type="ChEBI" id="CHEBI:15378"/>
        <dbReference type="ChEBI" id="CHEBI:57597"/>
        <dbReference type="ChEBI" id="CHEBI:58332"/>
        <dbReference type="ChEBI" id="CHEBI:60110"/>
        <dbReference type="ChEBI" id="CHEBI:60377"/>
        <dbReference type="EC" id="2.7.8.5"/>
    </reaction>
</comment>
<keyword evidence="19" id="KW-1185">Reference proteome</keyword>
<evidence type="ECO:0000256" key="13">
    <source>
        <dbReference type="ARBA" id="ARBA00023264"/>
    </source>
</evidence>
<evidence type="ECO:0000256" key="16">
    <source>
        <dbReference type="RuleBase" id="RU003750"/>
    </source>
</evidence>
<dbReference type="InterPro" id="IPR000462">
    <property type="entry name" value="CDP-OH_P_trans"/>
</dbReference>
<comment type="subcellular location">
    <subcellularLocation>
        <location evidence="1">Membrane</location>
        <topology evidence="1">Multi-pass membrane protein</topology>
    </subcellularLocation>
</comment>
<dbReference type="InterPro" id="IPR004570">
    <property type="entry name" value="Phosphatidylglycerol_P_synth"/>
</dbReference>
<keyword evidence="13" id="KW-1208">Phospholipid metabolism</keyword>
<keyword evidence="8 17" id="KW-0812">Transmembrane</keyword>
<evidence type="ECO:0000256" key="9">
    <source>
        <dbReference type="ARBA" id="ARBA00022989"/>
    </source>
</evidence>
<keyword evidence="11 17" id="KW-0472">Membrane</keyword>
<dbReference type="EC" id="2.7.8.5" evidence="4 15"/>
<dbReference type="AlphaFoldDB" id="A0A9X4MDP3"/>
<keyword evidence="7 16" id="KW-0808">Transferase</keyword>
<keyword evidence="6" id="KW-0444">Lipid biosynthesis</keyword>
<dbReference type="GO" id="GO:0046474">
    <property type="term" value="P:glycerophospholipid biosynthetic process"/>
    <property type="evidence" value="ECO:0007669"/>
    <property type="project" value="TreeGrafter"/>
</dbReference>
<dbReference type="Pfam" id="PF01066">
    <property type="entry name" value="CDP-OH_P_transf"/>
    <property type="match status" value="1"/>
</dbReference>
<evidence type="ECO:0000256" key="2">
    <source>
        <dbReference type="ARBA" id="ARBA00005042"/>
    </source>
</evidence>
<evidence type="ECO:0000256" key="4">
    <source>
        <dbReference type="ARBA" id="ARBA00013170"/>
    </source>
</evidence>
<reference evidence="18" key="2">
    <citation type="submission" date="2022-10" db="EMBL/GenBank/DDBJ databases">
        <authorList>
            <person name="Aronson H.S."/>
        </authorList>
    </citation>
    <scope>NUCLEOTIDE SEQUENCE</scope>
    <source>
        <strain evidence="18">RS19-109</strain>
    </source>
</reference>
<feature type="transmembrane region" description="Helical" evidence="17">
    <location>
        <begin position="160"/>
        <end position="178"/>
    </location>
</feature>
<feature type="transmembrane region" description="Helical" evidence="17">
    <location>
        <begin position="12"/>
        <end position="29"/>
    </location>
</feature>
<dbReference type="EMBL" id="JAPHEH010000001">
    <property type="protein sequence ID" value="MDG4475649.1"/>
    <property type="molecule type" value="Genomic_DNA"/>
</dbReference>
<dbReference type="NCBIfam" id="TIGR00560">
    <property type="entry name" value="pgsA"/>
    <property type="match status" value="1"/>
</dbReference>
<feature type="transmembrane region" description="Helical" evidence="17">
    <location>
        <begin position="133"/>
        <end position="154"/>
    </location>
</feature>
<gene>
    <name evidence="18" type="primary">pgsA</name>
    <name evidence="18" type="ORF">OLX77_05680</name>
</gene>
<dbReference type="InterPro" id="IPR043130">
    <property type="entry name" value="CDP-OH_PTrfase_TM_dom"/>
</dbReference>
<comment type="similarity">
    <text evidence="3 16">Belongs to the CDP-alcohol phosphatidyltransferase class-I family.</text>
</comment>
<evidence type="ECO:0000256" key="1">
    <source>
        <dbReference type="ARBA" id="ARBA00004141"/>
    </source>
</evidence>
<evidence type="ECO:0000256" key="8">
    <source>
        <dbReference type="ARBA" id="ARBA00022692"/>
    </source>
</evidence>
<evidence type="ECO:0000313" key="19">
    <source>
        <dbReference type="Proteomes" id="UP001154240"/>
    </source>
</evidence>
<accession>A0A9X4MDP3</accession>
<sequence>MSRHAIFTIPNMLTGYRFAVAPVLLFFLYPEPSIGVSLVAFFLFLTGALTDLADGYYARKHKIETVLGKLMDPVADKVLVCAALVMLIPMGKIPAWLVFVILARELVITGLRGVAASSGIVVAASGMGKLKSILQYTALCVLIFPLGVLPIPFLHDLGKVILYVSAVMTVWSGVDYFYRFQKIFLGTPH</sequence>
<evidence type="ECO:0000256" key="5">
    <source>
        <dbReference type="ARBA" id="ARBA00014944"/>
    </source>
</evidence>
<evidence type="ECO:0000313" key="18">
    <source>
        <dbReference type="EMBL" id="MDG4475649.1"/>
    </source>
</evidence>
<reference evidence="18" key="1">
    <citation type="journal article" date="2022" name="bioRxiv">
        <title>Thiovibrio frasassiensisgen. nov., sp. nov., an autotrophic, elemental sulfur disproportionating bacterium isolated from sulfidic karst sediment, and proposal of Thiovibrionaceae fam. nov.</title>
        <authorList>
            <person name="Aronson H."/>
            <person name="Thomas C."/>
            <person name="Bhattacharyya M."/>
            <person name="Eckstein S."/>
            <person name="Jensen S."/>
            <person name="Barco R."/>
            <person name="Macalady J."/>
            <person name="Amend J."/>
        </authorList>
    </citation>
    <scope>NUCLEOTIDE SEQUENCE</scope>
    <source>
        <strain evidence="18">RS19-109</strain>
    </source>
</reference>
<evidence type="ECO:0000256" key="7">
    <source>
        <dbReference type="ARBA" id="ARBA00022679"/>
    </source>
</evidence>
<evidence type="ECO:0000256" key="6">
    <source>
        <dbReference type="ARBA" id="ARBA00022516"/>
    </source>
</evidence>
<dbReference type="Gene3D" id="1.20.120.1760">
    <property type="match status" value="1"/>
</dbReference>
<comment type="caution">
    <text evidence="18">The sequence shown here is derived from an EMBL/GenBank/DDBJ whole genome shotgun (WGS) entry which is preliminary data.</text>
</comment>
<keyword evidence="10" id="KW-0443">Lipid metabolism</keyword>
<dbReference type="RefSeq" id="WP_307632622.1">
    <property type="nucleotide sequence ID" value="NZ_JAPHEH010000001.1"/>
</dbReference>
<feature type="transmembrane region" description="Helical" evidence="17">
    <location>
        <begin position="35"/>
        <end position="57"/>
    </location>
</feature>
<protein>
    <recommendedName>
        <fullName evidence="5 15">CDP-diacylglycerol--glycerol-3-phosphate 3-phosphatidyltransferase</fullName>
        <ecNumber evidence="4 15">2.7.8.5</ecNumber>
    </recommendedName>
</protein>
<evidence type="ECO:0000256" key="15">
    <source>
        <dbReference type="NCBIfam" id="TIGR00560"/>
    </source>
</evidence>
<keyword evidence="12" id="KW-0594">Phospholipid biosynthesis</keyword>
<dbReference type="Proteomes" id="UP001154240">
    <property type="component" value="Unassembled WGS sequence"/>
</dbReference>
<proteinExistence type="inferred from homology"/>
<keyword evidence="9 17" id="KW-1133">Transmembrane helix</keyword>
<dbReference type="PANTHER" id="PTHR14269">
    <property type="entry name" value="CDP-DIACYLGLYCEROL--GLYCEROL-3-PHOSPHATE 3-PHOSPHATIDYLTRANSFERASE-RELATED"/>
    <property type="match status" value="1"/>
</dbReference>
<name>A0A9X4MDP3_9BACT</name>
<evidence type="ECO:0000256" key="12">
    <source>
        <dbReference type="ARBA" id="ARBA00023209"/>
    </source>
</evidence>
<dbReference type="PANTHER" id="PTHR14269:SF62">
    <property type="entry name" value="CDP-DIACYLGLYCEROL--GLYCEROL-3-PHOSPHATE 3-PHOSPHATIDYLTRANSFERASE 1, CHLOROPLASTIC"/>
    <property type="match status" value="1"/>
</dbReference>
<evidence type="ECO:0000256" key="14">
    <source>
        <dbReference type="ARBA" id="ARBA00048586"/>
    </source>
</evidence>
<dbReference type="InterPro" id="IPR048254">
    <property type="entry name" value="CDP_ALCOHOL_P_TRANSF_CS"/>
</dbReference>
<dbReference type="PROSITE" id="PS00379">
    <property type="entry name" value="CDP_ALCOHOL_P_TRANSF"/>
    <property type="match status" value="1"/>
</dbReference>
<evidence type="ECO:0000256" key="3">
    <source>
        <dbReference type="ARBA" id="ARBA00010441"/>
    </source>
</evidence>
<comment type="pathway">
    <text evidence="2">Phospholipid metabolism; phosphatidylglycerol biosynthesis; phosphatidylglycerol from CDP-diacylglycerol: step 1/2.</text>
</comment>
<evidence type="ECO:0000256" key="11">
    <source>
        <dbReference type="ARBA" id="ARBA00023136"/>
    </source>
</evidence>
<dbReference type="PIRSF" id="PIRSF000847">
    <property type="entry name" value="Phos_ph_gly_syn"/>
    <property type="match status" value="1"/>
</dbReference>
<dbReference type="InterPro" id="IPR050324">
    <property type="entry name" value="CDP-alcohol_PTase-I"/>
</dbReference>